<protein>
    <recommendedName>
        <fullName evidence="1">MOSC domain-containing protein</fullName>
    </recommendedName>
</protein>
<comment type="caution">
    <text evidence="2">The sequence shown here is derived from an EMBL/GenBank/DDBJ whole genome shotgun (WGS) entry which is preliminary data.</text>
</comment>
<dbReference type="PROSITE" id="PS51340">
    <property type="entry name" value="MOSC"/>
    <property type="match status" value="1"/>
</dbReference>
<name>A0A2V3W556_9BACI</name>
<organism evidence="2 3">
    <name type="scientific">Pseudogracilibacillus auburnensis</name>
    <dbReference type="NCBI Taxonomy" id="1494959"/>
    <lineage>
        <taxon>Bacteria</taxon>
        <taxon>Bacillati</taxon>
        <taxon>Bacillota</taxon>
        <taxon>Bacilli</taxon>
        <taxon>Bacillales</taxon>
        <taxon>Bacillaceae</taxon>
        <taxon>Pseudogracilibacillus</taxon>
    </lineage>
</organism>
<dbReference type="Pfam" id="PF03476">
    <property type="entry name" value="MOSC_N"/>
    <property type="match status" value="1"/>
</dbReference>
<accession>A0A2V3W556</accession>
<dbReference type="GO" id="GO:0030170">
    <property type="term" value="F:pyridoxal phosphate binding"/>
    <property type="evidence" value="ECO:0007669"/>
    <property type="project" value="InterPro"/>
</dbReference>
<proteinExistence type="predicted"/>
<gene>
    <name evidence="2" type="ORF">DFR56_102270</name>
</gene>
<dbReference type="InterPro" id="IPR005303">
    <property type="entry name" value="MOCOS_middle"/>
</dbReference>
<reference evidence="2 3" key="1">
    <citation type="submission" date="2018-05" db="EMBL/GenBank/DDBJ databases">
        <title>Genomic Encyclopedia of Type Strains, Phase IV (KMG-IV): sequencing the most valuable type-strain genomes for metagenomic binning, comparative biology and taxonomic classification.</title>
        <authorList>
            <person name="Goeker M."/>
        </authorList>
    </citation>
    <scope>NUCLEOTIDE SEQUENCE [LARGE SCALE GENOMIC DNA]</scope>
    <source>
        <strain evidence="2 3">DSM 28556</strain>
    </source>
</reference>
<dbReference type="RefSeq" id="WP_242694456.1">
    <property type="nucleotide sequence ID" value="NZ_JADIJL010000001.1"/>
</dbReference>
<evidence type="ECO:0000259" key="1">
    <source>
        <dbReference type="PROSITE" id="PS51340"/>
    </source>
</evidence>
<dbReference type="Pfam" id="PF03473">
    <property type="entry name" value="MOSC"/>
    <property type="match status" value="1"/>
</dbReference>
<dbReference type="InterPro" id="IPR005302">
    <property type="entry name" value="MoCF_Sase_C"/>
</dbReference>
<dbReference type="GO" id="GO:0003824">
    <property type="term" value="F:catalytic activity"/>
    <property type="evidence" value="ECO:0007669"/>
    <property type="project" value="InterPro"/>
</dbReference>
<feature type="domain" description="MOSC" evidence="1">
    <location>
        <begin position="116"/>
        <end position="266"/>
    </location>
</feature>
<dbReference type="Proteomes" id="UP000247978">
    <property type="component" value="Unassembled WGS sequence"/>
</dbReference>
<evidence type="ECO:0000313" key="3">
    <source>
        <dbReference type="Proteomes" id="UP000247978"/>
    </source>
</evidence>
<dbReference type="InterPro" id="IPR011037">
    <property type="entry name" value="Pyrv_Knase-like_insert_dom_sf"/>
</dbReference>
<dbReference type="Gene3D" id="2.40.33.20">
    <property type="entry name" value="PK beta-barrel domain-like"/>
    <property type="match status" value="1"/>
</dbReference>
<keyword evidence="3" id="KW-1185">Reference proteome</keyword>
<sequence>MKIISLRRYPVKSMMGEELNACDLTENGIYGDRMYGVIDKETGKLANAKNPKKWPTMFRYHSTYREPVTITKTLPHVQIMLPSGDMIYSNDHDIDEKLTESFNREVMLRSPSQSATFFEGYVPKEIEELADRGTIFSRQSPTNTFFDIAFIHIITTNTINSLRKLLPESRIEARRFRPNIIIDVPDEEGFVEESWVNKTLQIGKEVKLNIIQPTKRCVMTTLAQGDLPNDIHVLKTLVKKNEGNFGVYAEIIQPGQIKVDDKVKVLDL</sequence>
<dbReference type="EMBL" id="QJJQ01000002">
    <property type="protein sequence ID" value="PXW89493.1"/>
    <property type="molecule type" value="Genomic_DNA"/>
</dbReference>
<dbReference type="AlphaFoldDB" id="A0A2V3W556"/>
<evidence type="ECO:0000313" key="2">
    <source>
        <dbReference type="EMBL" id="PXW89493.1"/>
    </source>
</evidence>
<dbReference type="GO" id="GO:0030151">
    <property type="term" value="F:molybdenum ion binding"/>
    <property type="evidence" value="ECO:0007669"/>
    <property type="project" value="InterPro"/>
</dbReference>
<dbReference type="SUPFAM" id="SSF50800">
    <property type="entry name" value="PK beta-barrel domain-like"/>
    <property type="match status" value="1"/>
</dbReference>